<dbReference type="InterPro" id="IPR018978">
    <property type="entry name" value="SDO1/SBDS_central"/>
</dbReference>
<feature type="domain" description="Ribosome maturation protein SDO1/SBDS N-terminal" evidence="8">
    <location>
        <begin position="16"/>
        <end position="103"/>
    </location>
</feature>
<keyword evidence="11" id="KW-1185">Reference proteome</keyword>
<dbReference type="eggNOG" id="KOG2917">
    <property type="taxonomic scope" value="Eukaryota"/>
</dbReference>
<dbReference type="KEGG" id="pti:PHATRDRAFT_16065"/>
<dbReference type="GO" id="GO:0042256">
    <property type="term" value="P:cytosolic ribosome assembly"/>
    <property type="evidence" value="ECO:0007669"/>
    <property type="project" value="InterPro"/>
</dbReference>
<protein>
    <submittedName>
        <fullName evidence="10">Uncharacterized protein</fullName>
    </submittedName>
</protein>
<dbReference type="Gene3D" id="1.10.10.900">
    <property type="entry name" value="SBDS protein C-terminal domain, subdomain 1"/>
    <property type="match status" value="1"/>
</dbReference>
<dbReference type="STRING" id="556484.B7GB66"/>
<keyword evidence="6" id="KW-0539">Nucleus</keyword>
<dbReference type="GO" id="GO:0005737">
    <property type="term" value="C:cytoplasm"/>
    <property type="evidence" value="ECO:0007669"/>
    <property type="project" value="UniProtKB-SubCell"/>
</dbReference>
<evidence type="ECO:0000256" key="2">
    <source>
        <dbReference type="ARBA" id="ARBA00004496"/>
    </source>
</evidence>
<evidence type="ECO:0000256" key="7">
    <source>
        <dbReference type="ARBA" id="ARBA00049708"/>
    </source>
</evidence>
<name>B7GB66_PHATC</name>
<gene>
    <name evidence="10" type="ORF">PHATRDRAFT_16065</name>
</gene>
<accession>B7GB66</accession>
<feature type="non-terminal residue" evidence="10">
    <location>
        <position position="252"/>
    </location>
</feature>
<proteinExistence type="inferred from homology"/>
<dbReference type="NCBIfam" id="TIGR00291">
    <property type="entry name" value="RNA_SBDS"/>
    <property type="match status" value="1"/>
</dbReference>
<dbReference type="RefSeq" id="XP_002184411.1">
    <property type="nucleotide sequence ID" value="XM_002184375.1"/>
</dbReference>
<dbReference type="HOGENOM" id="CLU_043216_0_0_1"/>
<dbReference type="PaxDb" id="2850-Phatr16065"/>
<evidence type="ECO:0000256" key="5">
    <source>
        <dbReference type="ARBA" id="ARBA00022517"/>
    </source>
</evidence>
<dbReference type="AlphaFoldDB" id="B7GB66"/>
<dbReference type="InterPro" id="IPR039100">
    <property type="entry name" value="Sdo1/SBDS-like"/>
</dbReference>
<dbReference type="InterPro" id="IPR002140">
    <property type="entry name" value="Sdo1/SBDS"/>
</dbReference>
<sequence length="252" mass="28791">MSRQINQPINQVRLTNVAVVRFNRSGRRFEIACYRNKVMDFRAGLETDLSEVLQTDRIFTNVSKGEFAKTKDLEKAFGTHDEEAIAKIILEQGNSLQVSDLERNQQIQNTLSQIATWVANNCVHPDTCRPYTVSQIKHVLQKNYAVQTHKAIKRQYLDAVKFLKDVIPIERAKMELSLQYARGEESMVEEGLKDIPHRLIKESNDSATQSSVFILQVDPSMYRALDELASRLQSGKLEILQQVVTQQGNVEL</sequence>
<evidence type="ECO:0000313" key="10">
    <source>
        <dbReference type="EMBL" id="EEC44160.1"/>
    </source>
</evidence>
<organism evidence="10 11">
    <name type="scientific">Phaeodactylum tricornutum (strain CCAP 1055/1)</name>
    <dbReference type="NCBI Taxonomy" id="556484"/>
    <lineage>
        <taxon>Eukaryota</taxon>
        <taxon>Sar</taxon>
        <taxon>Stramenopiles</taxon>
        <taxon>Ochrophyta</taxon>
        <taxon>Bacillariophyta</taxon>
        <taxon>Bacillariophyceae</taxon>
        <taxon>Bacillariophycidae</taxon>
        <taxon>Naviculales</taxon>
        <taxon>Phaeodactylaceae</taxon>
        <taxon>Phaeodactylum</taxon>
    </lineage>
</organism>
<keyword evidence="5" id="KW-0690">Ribosome biogenesis</keyword>
<dbReference type="InterPro" id="IPR037188">
    <property type="entry name" value="Sdo1/SBDS_central_sf"/>
</dbReference>
<dbReference type="PANTHER" id="PTHR10927:SF1">
    <property type="entry name" value="RIBOSOME MATURATION PROTEIN SBDS"/>
    <property type="match status" value="1"/>
</dbReference>
<dbReference type="OrthoDB" id="10253092at2759"/>
<dbReference type="InterPro" id="IPR019783">
    <property type="entry name" value="SDO1/SBDS_N"/>
</dbReference>
<comment type="subunit">
    <text evidence="7">Associates with the 60S ribosomal subunit.</text>
</comment>
<evidence type="ECO:0000256" key="4">
    <source>
        <dbReference type="ARBA" id="ARBA00022490"/>
    </source>
</evidence>
<reference evidence="10 11" key="1">
    <citation type="journal article" date="2008" name="Nature">
        <title>The Phaeodactylum genome reveals the evolutionary history of diatom genomes.</title>
        <authorList>
            <person name="Bowler C."/>
            <person name="Allen A.E."/>
            <person name="Badger J.H."/>
            <person name="Grimwood J."/>
            <person name="Jabbari K."/>
            <person name="Kuo A."/>
            <person name="Maheswari U."/>
            <person name="Martens C."/>
            <person name="Maumus F."/>
            <person name="Otillar R.P."/>
            <person name="Rayko E."/>
            <person name="Salamov A."/>
            <person name="Vandepoele K."/>
            <person name="Beszteri B."/>
            <person name="Gruber A."/>
            <person name="Heijde M."/>
            <person name="Katinka M."/>
            <person name="Mock T."/>
            <person name="Valentin K."/>
            <person name="Verret F."/>
            <person name="Berges J.A."/>
            <person name="Brownlee C."/>
            <person name="Cadoret J.P."/>
            <person name="Chiovitti A."/>
            <person name="Choi C.J."/>
            <person name="Coesel S."/>
            <person name="De Martino A."/>
            <person name="Detter J.C."/>
            <person name="Durkin C."/>
            <person name="Falciatore A."/>
            <person name="Fournet J."/>
            <person name="Haruta M."/>
            <person name="Huysman M.J."/>
            <person name="Jenkins B.D."/>
            <person name="Jiroutova K."/>
            <person name="Jorgensen R.E."/>
            <person name="Joubert Y."/>
            <person name="Kaplan A."/>
            <person name="Kroger N."/>
            <person name="Kroth P.G."/>
            <person name="La Roche J."/>
            <person name="Lindquist E."/>
            <person name="Lommer M."/>
            <person name="Martin-Jezequel V."/>
            <person name="Lopez P.J."/>
            <person name="Lucas S."/>
            <person name="Mangogna M."/>
            <person name="McGinnis K."/>
            <person name="Medlin L.K."/>
            <person name="Montsant A."/>
            <person name="Oudot-Le Secq M.P."/>
            <person name="Napoli C."/>
            <person name="Obornik M."/>
            <person name="Parker M.S."/>
            <person name="Petit J.L."/>
            <person name="Porcel B.M."/>
            <person name="Poulsen N."/>
            <person name="Robison M."/>
            <person name="Rychlewski L."/>
            <person name="Rynearson T.A."/>
            <person name="Schmutz J."/>
            <person name="Shapiro H."/>
            <person name="Siaut M."/>
            <person name="Stanley M."/>
            <person name="Sussman M.R."/>
            <person name="Taylor A.R."/>
            <person name="Vardi A."/>
            <person name="von Dassow P."/>
            <person name="Vyverman W."/>
            <person name="Willis A."/>
            <person name="Wyrwicz L.S."/>
            <person name="Rokhsar D.S."/>
            <person name="Weissenbach J."/>
            <person name="Armbrust E.V."/>
            <person name="Green B.R."/>
            <person name="Van de Peer Y."/>
            <person name="Grigoriev I.V."/>
        </authorList>
    </citation>
    <scope>NUCLEOTIDE SEQUENCE [LARGE SCALE GENOMIC DNA]</scope>
    <source>
        <strain evidence="10 11">CCAP 1055/1</strain>
    </source>
</reference>
<dbReference type="SUPFAM" id="SSF109728">
    <property type="entry name" value="Hypothetical protein AF0491, middle domain"/>
    <property type="match status" value="1"/>
</dbReference>
<feature type="domain" description="Ribosome maturation protein SDO1/SBDS central" evidence="9">
    <location>
        <begin position="113"/>
        <end position="172"/>
    </location>
</feature>
<evidence type="ECO:0000259" key="8">
    <source>
        <dbReference type="Pfam" id="PF01172"/>
    </source>
</evidence>
<comment type="subcellular location">
    <subcellularLocation>
        <location evidence="2">Cytoplasm</location>
    </subcellularLocation>
    <subcellularLocation>
        <location evidence="1">Nucleus</location>
    </subcellularLocation>
</comment>
<evidence type="ECO:0000256" key="3">
    <source>
        <dbReference type="ARBA" id="ARBA00007433"/>
    </source>
</evidence>
<evidence type="ECO:0000313" key="11">
    <source>
        <dbReference type="Proteomes" id="UP000000759"/>
    </source>
</evidence>
<evidence type="ECO:0000259" key="9">
    <source>
        <dbReference type="Pfam" id="PF09377"/>
    </source>
</evidence>
<dbReference type="InterPro" id="IPR036786">
    <property type="entry name" value="Ribosome_mat_SBDS_N_sf"/>
</dbReference>
<dbReference type="Gene3D" id="3.30.1250.10">
    <property type="entry name" value="Ribosome maturation protein SBDS, N-terminal domain"/>
    <property type="match status" value="1"/>
</dbReference>
<keyword evidence="4" id="KW-0963">Cytoplasm</keyword>
<dbReference type="GO" id="GO:0005634">
    <property type="term" value="C:nucleus"/>
    <property type="evidence" value="ECO:0007669"/>
    <property type="project" value="UniProtKB-SubCell"/>
</dbReference>
<reference evidence="11" key="2">
    <citation type="submission" date="2008-08" db="EMBL/GenBank/DDBJ databases">
        <authorList>
            <consortium name="Diatom Consortium"/>
            <person name="Grigoriev I."/>
            <person name="Grimwood J."/>
            <person name="Kuo A."/>
            <person name="Otillar R.P."/>
            <person name="Salamov A."/>
            <person name="Detter J.C."/>
            <person name="Lindquist E."/>
            <person name="Shapiro H."/>
            <person name="Lucas S."/>
            <person name="Glavina del Rio T."/>
            <person name="Pitluck S."/>
            <person name="Rokhsar D."/>
            <person name="Bowler C."/>
        </authorList>
    </citation>
    <scope>GENOME REANNOTATION</scope>
    <source>
        <strain evidence="11">CCAP 1055/1</strain>
    </source>
</reference>
<dbReference type="PANTHER" id="PTHR10927">
    <property type="entry name" value="RIBOSOME MATURATION PROTEIN SBDS"/>
    <property type="match status" value="1"/>
</dbReference>
<dbReference type="EMBL" id="CM000625">
    <property type="protein sequence ID" value="EEC44160.1"/>
    <property type="molecule type" value="Genomic_DNA"/>
</dbReference>
<dbReference type="Pfam" id="PF09377">
    <property type="entry name" value="SBDS_domain_II"/>
    <property type="match status" value="1"/>
</dbReference>
<comment type="similarity">
    <text evidence="3">Belongs to the SDO1/SBDS family.</text>
</comment>
<evidence type="ECO:0000256" key="1">
    <source>
        <dbReference type="ARBA" id="ARBA00004123"/>
    </source>
</evidence>
<dbReference type="Pfam" id="PF01172">
    <property type="entry name" value="SBDS_N"/>
    <property type="match status" value="1"/>
</dbReference>
<dbReference type="Proteomes" id="UP000000759">
    <property type="component" value="Chromosome 23"/>
</dbReference>
<dbReference type="InParanoid" id="B7GB66"/>
<evidence type="ECO:0000256" key="6">
    <source>
        <dbReference type="ARBA" id="ARBA00023242"/>
    </source>
</evidence>
<dbReference type="GeneID" id="7198212"/>
<dbReference type="SUPFAM" id="SSF89895">
    <property type="entry name" value="FYSH domain"/>
    <property type="match status" value="1"/>
</dbReference>